<dbReference type="PANTHER" id="PTHR11654">
    <property type="entry name" value="OLIGOPEPTIDE TRANSPORTER-RELATED"/>
    <property type="match status" value="1"/>
</dbReference>
<evidence type="ECO:0000313" key="2">
    <source>
        <dbReference type="EMBL" id="OMO91054.1"/>
    </source>
</evidence>
<dbReference type="AlphaFoldDB" id="A0A1R3J8A7"/>
<accession>A0A1R3J8A7</accession>
<comment type="caution">
    <text evidence="2">The sequence shown here is derived from an EMBL/GenBank/DDBJ whole genome shotgun (WGS) entry which is preliminary data.</text>
</comment>
<dbReference type="EMBL" id="AWUE01016487">
    <property type="protein sequence ID" value="OMO91054.1"/>
    <property type="molecule type" value="Genomic_DNA"/>
</dbReference>
<dbReference type="Gene3D" id="1.20.1250.20">
    <property type="entry name" value="MFS general substrate transporter like domains"/>
    <property type="match status" value="1"/>
</dbReference>
<protein>
    <submittedName>
        <fullName evidence="2">Proton-dependent oligopeptide transporter family</fullName>
    </submittedName>
</protein>
<evidence type="ECO:0000313" key="3">
    <source>
        <dbReference type="Proteomes" id="UP000187203"/>
    </source>
</evidence>
<proteinExistence type="predicted"/>
<feature type="region of interest" description="Disordered" evidence="1">
    <location>
        <begin position="1"/>
        <end position="23"/>
    </location>
</feature>
<reference evidence="3" key="1">
    <citation type="submission" date="2013-09" db="EMBL/GenBank/DDBJ databases">
        <title>Corchorus olitorius genome sequencing.</title>
        <authorList>
            <person name="Alam M."/>
            <person name="Haque M.S."/>
            <person name="Islam M.S."/>
            <person name="Emdad E.M."/>
            <person name="Islam M.M."/>
            <person name="Ahmed B."/>
            <person name="Halim A."/>
            <person name="Hossen Q.M.M."/>
            <person name="Hossain M.Z."/>
            <person name="Ahmed R."/>
            <person name="Khan M.M."/>
            <person name="Islam R."/>
            <person name="Rashid M.M."/>
            <person name="Khan S.A."/>
            <person name="Rahman M.S."/>
            <person name="Alam M."/>
            <person name="Yahiya A.S."/>
            <person name="Khan M.S."/>
            <person name="Azam M.S."/>
            <person name="Haque T."/>
            <person name="Lashkar M.Z.H."/>
            <person name="Akhand A.I."/>
            <person name="Morshed G."/>
            <person name="Roy S."/>
            <person name="Uddin K.S."/>
            <person name="Rabeya T."/>
            <person name="Hossain A.S."/>
            <person name="Chowdhury A."/>
            <person name="Snigdha A.R."/>
            <person name="Mortoza M.S."/>
            <person name="Matin S.A."/>
            <person name="Hoque S.M.E."/>
            <person name="Islam M.K."/>
            <person name="Roy D.K."/>
            <person name="Haider R."/>
            <person name="Moosa M.M."/>
            <person name="Elias S.M."/>
            <person name="Hasan A.M."/>
            <person name="Jahan S."/>
            <person name="Shafiuddin M."/>
            <person name="Mahmood N."/>
            <person name="Shommy N.S."/>
        </authorList>
    </citation>
    <scope>NUCLEOTIDE SEQUENCE [LARGE SCALE GENOMIC DNA]</scope>
    <source>
        <strain evidence="3">cv. O-4</strain>
    </source>
</reference>
<sequence>MDMVMEAPSADEKEPLLEASAEASTSKGGIRTLPFIIANEALERVATNGISPNMILYLTQQYNMGNTAAANVINLWTAATNFTPILGALLADSYTGKYRTVGFGSILSFLPWYQQPLQSIFGEELQ</sequence>
<name>A0A1R3J8A7_9ROSI</name>
<gene>
    <name evidence="2" type="ORF">COLO4_18664</name>
</gene>
<dbReference type="SUPFAM" id="SSF103473">
    <property type="entry name" value="MFS general substrate transporter"/>
    <property type="match status" value="1"/>
</dbReference>
<dbReference type="InterPro" id="IPR036259">
    <property type="entry name" value="MFS_trans_sf"/>
</dbReference>
<evidence type="ECO:0000256" key="1">
    <source>
        <dbReference type="SAM" id="MobiDB-lite"/>
    </source>
</evidence>
<organism evidence="2 3">
    <name type="scientific">Corchorus olitorius</name>
    <dbReference type="NCBI Taxonomy" id="93759"/>
    <lineage>
        <taxon>Eukaryota</taxon>
        <taxon>Viridiplantae</taxon>
        <taxon>Streptophyta</taxon>
        <taxon>Embryophyta</taxon>
        <taxon>Tracheophyta</taxon>
        <taxon>Spermatophyta</taxon>
        <taxon>Magnoliopsida</taxon>
        <taxon>eudicotyledons</taxon>
        <taxon>Gunneridae</taxon>
        <taxon>Pentapetalae</taxon>
        <taxon>rosids</taxon>
        <taxon>malvids</taxon>
        <taxon>Malvales</taxon>
        <taxon>Malvaceae</taxon>
        <taxon>Grewioideae</taxon>
        <taxon>Apeibeae</taxon>
        <taxon>Corchorus</taxon>
    </lineage>
</organism>
<dbReference type="OrthoDB" id="1002003at2759"/>
<dbReference type="Proteomes" id="UP000187203">
    <property type="component" value="Unassembled WGS sequence"/>
</dbReference>
<keyword evidence="3" id="KW-1185">Reference proteome</keyword>